<evidence type="ECO:0000256" key="1">
    <source>
        <dbReference type="SAM" id="SignalP"/>
    </source>
</evidence>
<gene>
    <name evidence="3" type="ORF">DC082_03275</name>
</gene>
<dbReference type="Proteomes" id="UP000244948">
    <property type="component" value="Unassembled WGS sequence"/>
</dbReference>
<dbReference type="EMBL" id="QEWR01000002">
    <property type="protein sequence ID" value="PWD84568.1"/>
    <property type="molecule type" value="Genomic_DNA"/>
</dbReference>
<evidence type="ECO:0000313" key="4">
    <source>
        <dbReference type="Proteomes" id="UP000244948"/>
    </source>
</evidence>
<name>A0A2U2AN31_9GAMM</name>
<dbReference type="InterPro" id="IPR027372">
    <property type="entry name" value="Phytase-like_dom"/>
</dbReference>
<protein>
    <recommendedName>
        <fullName evidence="2">Phytase-like domain-containing protein</fullName>
    </recommendedName>
</protein>
<dbReference type="PANTHER" id="PTHR37957">
    <property type="entry name" value="BLR7070 PROTEIN"/>
    <property type="match status" value="1"/>
</dbReference>
<reference evidence="3 4" key="1">
    <citation type="journal article" date="2018" name="Genome Announc.">
        <title>Ignatzschineria cameli sp. nov., isolated from necrotic foot tissue of dromedaries (Camelus dromedarius) and associated maggots (Wohlfahrtia species) in Dubai.</title>
        <authorList>
            <person name="Tsang C.C."/>
            <person name="Tang J.Y."/>
            <person name="Fong J.Y."/>
            <person name="Kinne J."/>
            <person name="Lee H.H."/>
            <person name="Joseph M."/>
            <person name="Jose S."/>
            <person name="Schuster R.K."/>
            <person name="Tang Y."/>
            <person name="Sivakumar S."/>
            <person name="Chen J.H."/>
            <person name="Teng J.L."/>
            <person name="Lau S.K."/>
            <person name="Wernery U."/>
            <person name="Woo P.C."/>
        </authorList>
    </citation>
    <scope>NUCLEOTIDE SEQUENCE [LARGE SCALE GENOMIC DNA]</scope>
    <source>
        <strain evidence="3 4">KCTC 22643</strain>
    </source>
</reference>
<organism evidence="3 4">
    <name type="scientific">Ignatzschineria indica</name>
    <dbReference type="NCBI Taxonomy" id="472583"/>
    <lineage>
        <taxon>Bacteria</taxon>
        <taxon>Pseudomonadati</taxon>
        <taxon>Pseudomonadota</taxon>
        <taxon>Gammaproteobacteria</taxon>
        <taxon>Cardiobacteriales</taxon>
        <taxon>Ignatzschineriaceae</taxon>
        <taxon>Ignatzschineria</taxon>
    </lineage>
</organism>
<proteinExistence type="predicted"/>
<keyword evidence="1" id="KW-0732">Signal</keyword>
<feature type="signal peptide" evidence="1">
    <location>
        <begin position="1"/>
        <end position="21"/>
    </location>
</feature>
<dbReference type="SUPFAM" id="SSF101898">
    <property type="entry name" value="NHL repeat"/>
    <property type="match status" value="1"/>
</dbReference>
<feature type="chain" id="PRO_5015655723" description="Phytase-like domain-containing protein" evidence="1">
    <location>
        <begin position="22"/>
        <end position="451"/>
    </location>
</feature>
<feature type="domain" description="Phytase-like" evidence="2">
    <location>
        <begin position="72"/>
        <end position="391"/>
    </location>
</feature>
<evidence type="ECO:0000313" key="3">
    <source>
        <dbReference type="EMBL" id="PWD84568.1"/>
    </source>
</evidence>
<evidence type="ECO:0000259" key="2">
    <source>
        <dbReference type="Pfam" id="PF13449"/>
    </source>
</evidence>
<sequence length="451" mass="49332">MKLSKLMAALFVMGSINIVLAADPNIDKYVVSFPDQDRVSYQGLYQSQFPEGIPMGIGSGLYFVGEEQGKLKFVTVTDRGANADAPQLDGGESKIFVTPNFTPTMMDIVVDEKGAVSINPVSLKDQNGLISGLPLSSEYIGSTHEVPLSETLEILSTVDNGLDLEGIVSDGKDGYWVCDEYGPFIAHISADGTILKKLGPTPNENEKAVASGLPNILKWRQANRGFEGIARLPDGTIIVAVQSGLNIEGETKKTAEVTRLVAYNPETEESKMYAYPIDVDAYNKLGDAKIGDIVALDQNRILVIEQGKSKTNGMRNLIYIVDLSEATDLTASDKIRPVEFDSLAEIENRDIQVAKKELLIDLRDYGWQQEKAEGLALIDKRRIALINDNDFGINAVLKNGKDGTKIKDYTLLESGKLALNGEETETQILIEPSKSPDNLSELWVVTFDHDI</sequence>
<accession>A0A2U2AN31</accession>
<dbReference type="PANTHER" id="PTHR37957:SF1">
    <property type="entry name" value="PHYTASE-LIKE DOMAIN-CONTAINING PROTEIN"/>
    <property type="match status" value="1"/>
</dbReference>
<dbReference type="AlphaFoldDB" id="A0A2U2AN31"/>
<comment type="caution">
    <text evidence="3">The sequence shown here is derived from an EMBL/GenBank/DDBJ whole genome shotgun (WGS) entry which is preliminary data.</text>
</comment>
<dbReference type="Pfam" id="PF13449">
    <property type="entry name" value="Phytase-like"/>
    <property type="match status" value="1"/>
</dbReference>
<dbReference type="RefSeq" id="WP_109235735.1">
    <property type="nucleotide sequence ID" value="NZ_BMXZ01000001.1"/>
</dbReference>
<keyword evidence="4" id="KW-1185">Reference proteome</keyword>